<name>A0A5D4XLZ9_9GAMM</name>
<reference evidence="2 3" key="1">
    <citation type="submission" date="2019-08" db="EMBL/GenBank/DDBJ databases">
        <title>Luteimonas viscosus sp. nov., isolated from soil of a sunflower field.</title>
        <authorList>
            <person name="Jianli Z."/>
            <person name="Ying Z."/>
        </authorList>
    </citation>
    <scope>NUCLEOTIDE SEQUENCE [LARGE SCALE GENOMIC DNA]</scope>
    <source>
        <strain evidence="2 3">XBU10</strain>
    </source>
</reference>
<protein>
    <submittedName>
        <fullName evidence="2">Tat pathway signal protein</fullName>
    </submittedName>
</protein>
<dbReference type="InterPro" id="IPR000415">
    <property type="entry name" value="Nitroreductase-like"/>
</dbReference>
<comment type="caution">
    <text evidence="2">The sequence shown here is derived from an EMBL/GenBank/DDBJ whole genome shotgun (WGS) entry which is preliminary data.</text>
</comment>
<dbReference type="RefSeq" id="WP_149101401.1">
    <property type="nucleotide sequence ID" value="NZ_VTFT01000001.1"/>
</dbReference>
<dbReference type="Proteomes" id="UP000324973">
    <property type="component" value="Unassembled WGS sequence"/>
</dbReference>
<evidence type="ECO:0000259" key="1">
    <source>
        <dbReference type="Pfam" id="PF00881"/>
    </source>
</evidence>
<dbReference type="OrthoDB" id="272552at2"/>
<proteinExistence type="predicted"/>
<dbReference type="Pfam" id="PF00881">
    <property type="entry name" value="Nitroreductase"/>
    <property type="match status" value="1"/>
</dbReference>
<accession>A0A5D4XLZ9</accession>
<dbReference type="PANTHER" id="PTHR23026">
    <property type="entry name" value="NADPH NITROREDUCTASE"/>
    <property type="match status" value="1"/>
</dbReference>
<dbReference type="InterPro" id="IPR050627">
    <property type="entry name" value="Nitroreductase/BluB"/>
</dbReference>
<dbReference type="SUPFAM" id="SSF55469">
    <property type="entry name" value="FMN-dependent nitroreductase-like"/>
    <property type="match status" value="2"/>
</dbReference>
<dbReference type="InterPro" id="IPR029479">
    <property type="entry name" value="Nitroreductase"/>
</dbReference>
<feature type="domain" description="Nitroreductase" evidence="1">
    <location>
        <begin position="149"/>
        <end position="345"/>
    </location>
</feature>
<sequence length="362" mass="39021">MKRRTVVAGAGSLALLAGGGALGWRSRVGTADAYAAYVERLRAPLPTNAGVGDLVRYATLAANSHNTQPWRFRIGEHSLDILPDPSRATPVGDPDDHHLYVSLGCAAENLAIAGAASGRPGTLAPQADGSIHYAWSRAEPRREPLLAAIARRQSTRAPYDGRPVAASDIETLQRAARMPGVRLLILTDRAQIDRVRDLVVAGNDAQMRDPAFMAELKAWLRFNPRSAMATGDGLYSGANGNPPLPDVLGRPAFDAFVTAEAENERYARHIDSSPGIAVFLAEREDRAHWIAVGRACQRFALTATTLGLRHAYINQPIEVARLRPELATLVGAPGMRPDLMLRFGYGPLLPYSPRRPVAAILV</sequence>
<gene>
    <name evidence="2" type="ORF">FZO89_00330</name>
</gene>
<evidence type="ECO:0000313" key="3">
    <source>
        <dbReference type="Proteomes" id="UP000324973"/>
    </source>
</evidence>
<dbReference type="NCBIfam" id="NF047509">
    <property type="entry name" value="Rv3131_FMN_oxido"/>
    <property type="match status" value="1"/>
</dbReference>
<organism evidence="2 3">
    <name type="scientific">Luteimonas viscosa</name>
    <dbReference type="NCBI Taxonomy" id="1132694"/>
    <lineage>
        <taxon>Bacteria</taxon>
        <taxon>Pseudomonadati</taxon>
        <taxon>Pseudomonadota</taxon>
        <taxon>Gammaproteobacteria</taxon>
        <taxon>Lysobacterales</taxon>
        <taxon>Lysobacteraceae</taxon>
        <taxon>Luteimonas</taxon>
    </lineage>
</organism>
<dbReference type="AlphaFoldDB" id="A0A5D4XLZ9"/>
<dbReference type="PANTHER" id="PTHR23026:SF123">
    <property type="entry name" value="NAD(P)H NITROREDUCTASE RV3131-RELATED"/>
    <property type="match status" value="1"/>
</dbReference>
<keyword evidence="3" id="KW-1185">Reference proteome</keyword>
<dbReference type="EMBL" id="VTFT01000001">
    <property type="protein sequence ID" value="TYT24851.1"/>
    <property type="molecule type" value="Genomic_DNA"/>
</dbReference>
<dbReference type="Gene3D" id="3.40.109.10">
    <property type="entry name" value="NADH Oxidase"/>
    <property type="match status" value="1"/>
</dbReference>
<evidence type="ECO:0000313" key="2">
    <source>
        <dbReference type="EMBL" id="TYT24851.1"/>
    </source>
</evidence>
<dbReference type="GO" id="GO:0016491">
    <property type="term" value="F:oxidoreductase activity"/>
    <property type="evidence" value="ECO:0007669"/>
    <property type="project" value="InterPro"/>
</dbReference>